<organism evidence="2 3">
    <name type="scientific">Caminibacter pacificus</name>
    <dbReference type="NCBI Taxonomy" id="1424653"/>
    <lineage>
        <taxon>Bacteria</taxon>
        <taxon>Pseudomonadati</taxon>
        <taxon>Campylobacterota</taxon>
        <taxon>Epsilonproteobacteria</taxon>
        <taxon>Nautiliales</taxon>
        <taxon>Nautiliaceae</taxon>
        <taxon>Caminibacter</taxon>
    </lineage>
</organism>
<accession>A0AAJ4UX44</accession>
<proteinExistence type="predicted"/>
<dbReference type="Proteomes" id="UP000272781">
    <property type="component" value="Unassembled WGS sequence"/>
</dbReference>
<name>A0AAJ4UX44_9BACT</name>
<evidence type="ECO:0000313" key="3">
    <source>
        <dbReference type="Proteomes" id="UP000272781"/>
    </source>
</evidence>
<dbReference type="RefSeq" id="WP_123353191.1">
    <property type="nucleotide sequence ID" value="NZ_CP027432.2"/>
</dbReference>
<keyword evidence="1" id="KW-0489">Methyltransferase</keyword>
<dbReference type="InterPro" id="IPR029063">
    <property type="entry name" value="SAM-dependent_MTases_sf"/>
</dbReference>
<dbReference type="EMBL" id="CP027432">
    <property type="protein sequence ID" value="QCI27462.1"/>
    <property type="molecule type" value="Genomic_DNA"/>
</dbReference>
<sequence>MHKSLSSFDKFAHTYGEYNVIQKKIIKKYLPFLKKRIVDLGCGSEGLCKYTDFEFYLGVDKSEKMLQLNPCNTLKADFNTKECFDLIKKYDFEQIVSFSALQWARDLKFVFEEIKKLDKEFLLAIFTSNTFKSLHNFLGVKSPIYSKEEIVEYAKILQPKIEILRYEMTFDKPKSLLDYIKFSGVKGDVSAGRAKIREFMRTFPVKKLEFEVVVLK</sequence>
<dbReference type="Gene3D" id="3.40.50.150">
    <property type="entry name" value="Vaccinia Virus protein VP39"/>
    <property type="match status" value="1"/>
</dbReference>
<keyword evidence="1" id="KW-0808">Transferase</keyword>
<reference evidence="2 3" key="2">
    <citation type="submission" date="2018-11" db="EMBL/GenBank/DDBJ databases">
        <title>Genomic Encyclopedia of Type Strains, Phase IV (KMG-IV): sequencing the most valuable type-strain genomes for metagenomic binning, comparative biology and taxonomic classification.</title>
        <authorList>
            <person name="Goeker M."/>
        </authorList>
    </citation>
    <scope>NUCLEOTIDE SEQUENCE [LARGE SCALE GENOMIC DNA]</scope>
    <source>
        <strain evidence="2 3">DSM 27783</strain>
    </source>
</reference>
<gene>
    <name evidence="1" type="ORF">C6V80_00305</name>
    <name evidence="2" type="ORF">EDC58_1814</name>
</gene>
<keyword evidence="4" id="KW-1185">Reference proteome</keyword>
<protein>
    <submittedName>
        <fullName evidence="1 2">Methyltransferase</fullName>
    </submittedName>
</protein>
<evidence type="ECO:0000313" key="4">
    <source>
        <dbReference type="Proteomes" id="UP000298805"/>
    </source>
</evidence>
<evidence type="ECO:0000313" key="2">
    <source>
        <dbReference type="EMBL" id="ROR38899.1"/>
    </source>
</evidence>
<dbReference type="GO" id="GO:0032259">
    <property type="term" value="P:methylation"/>
    <property type="evidence" value="ECO:0007669"/>
    <property type="project" value="UniProtKB-KW"/>
</dbReference>
<evidence type="ECO:0000313" key="1">
    <source>
        <dbReference type="EMBL" id="QCI27462.1"/>
    </source>
</evidence>
<reference evidence="1" key="3">
    <citation type="submission" date="2019-06" db="EMBL/GenBank/DDBJ databases">
        <title>A comparative analysis of the Nautiliaceae.</title>
        <authorList>
            <person name="Grosche A."/>
            <person name="Smedile F."/>
            <person name="Vetriani C."/>
        </authorList>
    </citation>
    <scope>NUCLEOTIDE SEQUENCE</scope>
    <source>
        <strain evidence="1">TB6</strain>
    </source>
</reference>
<dbReference type="EMBL" id="RJVK01000005">
    <property type="protein sequence ID" value="ROR38899.1"/>
    <property type="molecule type" value="Genomic_DNA"/>
</dbReference>
<dbReference type="GO" id="GO:0008168">
    <property type="term" value="F:methyltransferase activity"/>
    <property type="evidence" value="ECO:0007669"/>
    <property type="project" value="UniProtKB-KW"/>
</dbReference>
<reference evidence="4" key="1">
    <citation type="submission" date="2018-03" db="EMBL/GenBank/DDBJ databases">
        <title>A comparative analysis of the Nautiliaceae.</title>
        <authorList>
            <person name="Grosche A."/>
            <person name="Smedile F."/>
            <person name="Vetriani C."/>
        </authorList>
    </citation>
    <scope>NUCLEOTIDE SEQUENCE [LARGE SCALE GENOMIC DNA]</scope>
    <source>
        <strain evidence="4">TB6</strain>
    </source>
</reference>
<dbReference type="AlphaFoldDB" id="A0AAJ4UX44"/>
<dbReference type="SUPFAM" id="SSF53335">
    <property type="entry name" value="S-adenosyl-L-methionine-dependent methyltransferases"/>
    <property type="match status" value="1"/>
</dbReference>
<dbReference type="Proteomes" id="UP000298805">
    <property type="component" value="Chromosome"/>
</dbReference>